<dbReference type="GO" id="GO:0008726">
    <property type="term" value="F:alkanesulfonate monooxygenase activity"/>
    <property type="evidence" value="ECO:0007669"/>
    <property type="project" value="TreeGrafter"/>
</dbReference>
<dbReference type="PANTHER" id="PTHR42847:SF4">
    <property type="entry name" value="ALKANESULFONATE MONOOXYGENASE-RELATED"/>
    <property type="match status" value="1"/>
</dbReference>
<keyword evidence="3" id="KW-0560">Oxidoreductase</keyword>
<evidence type="ECO:0000256" key="2">
    <source>
        <dbReference type="ARBA" id="ARBA00022643"/>
    </source>
</evidence>
<dbReference type="STRING" id="266117.Rxyl_0369"/>
<dbReference type="EMBL" id="CP000386">
    <property type="protein sequence ID" value="ABG03345.1"/>
    <property type="molecule type" value="Genomic_DNA"/>
</dbReference>
<feature type="domain" description="Luciferase-like" evidence="5">
    <location>
        <begin position="1"/>
        <end position="231"/>
    </location>
</feature>
<dbReference type="GO" id="GO:0046306">
    <property type="term" value="P:alkanesulfonate catabolic process"/>
    <property type="evidence" value="ECO:0007669"/>
    <property type="project" value="TreeGrafter"/>
</dbReference>
<dbReference type="InterPro" id="IPR019921">
    <property type="entry name" value="Lucif-like_OxRdtase_Rv2161c"/>
</dbReference>
<dbReference type="PhylomeDB" id="Q1AZ33"/>
<organism evidence="6 7">
    <name type="scientific">Rubrobacter xylanophilus (strain DSM 9941 / JCM 11954 / NBRC 16129 / PRD-1)</name>
    <dbReference type="NCBI Taxonomy" id="266117"/>
    <lineage>
        <taxon>Bacteria</taxon>
        <taxon>Bacillati</taxon>
        <taxon>Actinomycetota</taxon>
        <taxon>Rubrobacteria</taxon>
        <taxon>Rubrobacterales</taxon>
        <taxon>Rubrobacteraceae</taxon>
        <taxon>Rubrobacter</taxon>
    </lineage>
</organism>
<evidence type="ECO:0000313" key="6">
    <source>
        <dbReference type="EMBL" id="ABG03345.1"/>
    </source>
</evidence>
<dbReference type="PANTHER" id="PTHR42847">
    <property type="entry name" value="ALKANESULFONATE MONOOXYGENASE"/>
    <property type="match status" value="1"/>
</dbReference>
<dbReference type="InterPro" id="IPR036661">
    <property type="entry name" value="Luciferase-like_sf"/>
</dbReference>
<proteinExistence type="predicted"/>
<gene>
    <name evidence="6" type="ordered locus">Rxyl_0369</name>
</gene>
<sequence length="307" mass="33502">MHFGVVLQHFREHASPEAISEVARVAEELGYDSVWVMDHVVVPDVPEARQFTPLVYDPLLTLAYVAAKTGRVRLGTSVLVVPYRSPLVQAKMLSTLDALCGGRLILGVGAGWLPQEFEALGVPFRGRGSLMDEYLEAMRVLWTSEGPASFRGPTVRFENVFCEPKPVQRPHPPLWVGGGSEGALRRAARLGAAWHPSSRYAGVLAEKIEHLRRLSAAEGREPPPVRMRATLRLLPEGGTATERGPLIGTPEEVRASIRAYAAMGVSGFVLDAFYGSPPVEHKGPVEVVAALRDFAGKVMPEFRERPA</sequence>
<protein>
    <submittedName>
        <fullName evidence="6">Luciferase-like protein</fullName>
    </submittedName>
</protein>
<dbReference type="InterPro" id="IPR050172">
    <property type="entry name" value="SsuD_RutA_monooxygenase"/>
</dbReference>
<evidence type="ECO:0000256" key="4">
    <source>
        <dbReference type="ARBA" id="ARBA00023033"/>
    </source>
</evidence>
<dbReference type="SUPFAM" id="SSF51679">
    <property type="entry name" value="Bacterial luciferase-like"/>
    <property type="match status" value="1"/>
</dbReference>
<accession>Q1AZ33</accession>
<reference evidence="6 7" key="1">
    <citation type="submission" date="2006-06" db="EMBL/GenBank/DDBJ databases">
        <title>Complete sequence of Rubrobacter xylanophilus DSM 9941.</title>
        <authorList>
            <consortium name="US DOE Joint Genome Institute"/>
            <person name="Copeland A."/>
            <person name="Lucas S."/>
            <person name="Lapidus A."/>
            <person name="Barry K."/>
            <person name="Detter J.C."/>
            <person name="Glavina del Rio T."/>
            <person name="Hammon N."/>
            <person name="Israni S."/>
            <person name="Dalin E."/>
            <person name="Tice H."/>
            <person name="Pitluck S."/>
            <person name="Munk A.C."/>
            <person name="Brettin T."/>
            <person name="Bruce D."/>
            <person name="Han C."/>
            <person name="Tapia R."/>
            <person name="Gilna P."/>
            <person name="Schmutz J."/>
            <person name="Larimer F."/>
            <person name="Land M."/>
            <person name="Hauser L."/>
            <person name="Kyrpides N."/>
            <person name="Lykidis A."/>
            <person name="da Costa M.S."/>
            <person name="Rainey F.A."/>
            <person name="Empadinhas N."/>
            <person name="Jolivet E."/>
            <person name="Battista J.R."/>
            <person name="Richardson P."/>
        </authorList>
    </citation>
    <scope>NUCLEOTIDE SEQUENCE [LARGE SCALE GENOMIC DNA]</scope>
    <source>
        <strain evidence="7">DSM 9941 / NBRC 16129 / PRD-1</strain>
    </source>
</reference>
<evidence type="ECO:0000259" key="5">
    <source>
        <dbReference type="Pfam" id="PF00296"/>
    </source>
</evidence>
<dbReference type="Proteomes" id="UP000006637">
    <property type="component" value="Chromosome"/>
</dbReference>
<dbReference type="KEGG" id="rxy:Rxyl_0369"/>
<dbReference type="HOGENOM" id="CLU_027853_7_1_11"/>
<dbReference type="NCBIfam" id="TIGR03619">
    <property type="entry name" value="F420_Rv2161c"/>
    <property type="match status" value="1"/>
</dbReference>
<evidence type="ECO:0000256" key="3">
    <source>
        <dbReference type="ARBA" id="ARBA00023002"/>
    </source>
</evidence>
<keyword evidence="2" id="KW-0288">FMN</keyword>
<dbReference type="InterPro" id="IPR011251">
    <property type="entry name" value="Luciferase-like_dom"/>
</dbReference>
<evidence type="ECO:0000313" key="7">
    <source>
        <dbReference type="Proteomes" id="UP000006637"/>
    </source>
</evidence>
<name>Q1AZ33_RUBXD</name>
<keyword evidence="4" id="KW-0503">Monooxygenase</keyword>
<evidence type="ECO:0000256" key="1">
    <source>
        <dbReference type="ARBA" id="ARBA00022630"/>
    </source>
</evidence>
<keyword evidence="7" id="KW-1185">Reference proteome</keyword>
<keyword evidence="1" id="KW-0285">Flavoprotein</keyword>
<dbReference type="eggNOG" id="COG2141">
    <property type="taxonomic scope" value="Bacteria"/>
</dbReference>
<dbReference type="RefSeq" id="WP_011563363.1">
    <property type="nucleotide sequence ID" value="NC_008148.1"/>
</dbReference>
<dbReference type="Pfam" id="PF00296">
    <property type="entry name" value="Bac_luciferase"/>
    <property type="match status" value="1"/>
</dbReference>
<dbReference type="AlphaFoldDB" id="Q1AZ33"/>
<dbReference type="Gene3D" id="3.20.20.30">
    <property type="entry name" value="Luciferase-like domain"/>
    <property type="match status" value="1"/>
</dbReference>